<sequence>MTDKDKQWLEALLLTLPKRPRTVLSVLLEKGQVSTYELGLMGYDQPPRAAQDLKEAGVKLATTAGKHPNTGARMVIYSLADDQSSSVALGGRIAFPKAFRQSIEKRDNFKCVLCNTQYSPRYLQIDHKIPYIVGGDEQVLNINEFQLLCGSHQRMKSWECEHCPNRDAKSEEICSTCYWASPGNYTHVATQYIKVVSLKFDSEKEMLMLDNLKVSAEQNNMPLEQYIKYLIAKLIKS</sequence>
<dbReference type="RefSeq" id="WP_012788320.1">
    <property type="nucleotide sequence ID" value="NC_013132.1"/>
</dbReference>
<dbReference type="InterPro" id="IPR003615">
    <property type="entry name" value="HNH_nuc"/>
</dbReference>
<dbReference type="AlphaFoldDB" id="A0A979GQB3"/>
<name>A0A979GQB3_CHIPD</name>
<proteinExistence type="predicted"/>
<reference evidence="3" key="1">
    <citation type="submission" date="2009-08" db="EMBL/GenBank/DDBJ databases">
        <title>The complete genome of Chitinophaga pinensis DSM 2588.</title>
        <authorList>
            <consortium name="US DOE Joint Genome Institute (JGI-PGF)"/>
            <person name="Lucas S."/>
            <person name="Copeland A."/>
            <person name="Lapidus A."/>
            <person name="Glavina del Rio T."/>
            <person name="Dalin E."/>
            <person name="Tice H."/>
            <person name="Bruce D."/>
            <person name="Goodwin L."/>
            <person name="Pitluck S."/>
            <person name="Kyrpides N."/>
            <person name="Mavromatis K."/>
            <person name="Ivanova N."/>
            <person name="Mikhailova N."/>
            <person name="Sims D."/>
            <person name="Meinche L."/>
            <person name="Brettin T."/>
            <person name="Detter J.C."/>
            <person name="Han C."/>
            <person name="Larimer F."/>
            <person name="Land M."/>
            <person name="Hauser L."/>
            <person name="Markowitz V."/>
            <person name="Cheng J.-F."/>
            <person name="Hugenholtz P."/>
            <person name="Woyke T."/>
            <person name="Wu D."/>
            <person name="Spring S."/>
            <person name="Klenk H.-P."/>
            <person name="Eisen J.A."/>
        </authorList>
    </citation>
    <scope>NUCLEOTIDE SEQUENCE [LARGE SCALE GENOMIC DNA]</scope>
    <source>
        <strain evidence="3">ATCC 43595 / DSM 2588 / LMG 13176 / NBRC 15968 / NCIMB 11800 / UQM 2034</strain>
    </source>
</reference>
<accession>A0A979GQB3</accession>
<feature type="domain" description="HNH nuclease" evidence="1">
    <location>
        <begin position="98"/>
        <end position="154"/>
    </location>
</feature>
<dbReference type="Gene3D" id="1.10.30.50">
    <property type="match status" value="1"/>
</dbReference>
<dbReference type="OrthoDB" id="962665at2"/>
<dbReference type="REBASE" id="21630">
    <property type="entry name" value="CpiORF644P"/>
</dbReference>
<dbReference type="SMART" id="SM00507">
    <property type="entry name" value="HNHc"/>
    <property type="match status" value="1"/>
</dbReference>
<protein>
    <submittedName>
        <fullName evidence="2">HNH nuclease</fullName>
    </submittedName>
</protein>
<gene>
    <name evidence="2" type="ordered locus">Cpin_0646</name>
</gene>
<dbReference type="KEGG" id="cpi:Cpin_0646"/>
<evidence type="ECO:0000259" key="1">
    <source>
        <dbReference type="SMART" id="SM00507"/>
    </source>
</evidence>
<reference evidence="2 3" key="2">
    <citation type="journal article" date="2010" name="Stand. Genomic Sci.">
        <title>Complete genome sequence of Chitinophaga pinensis type strain (UQM 2034).</title>
        <authorList>
            <person name="Glavina Del Rio T."/>
            <person name="Abt B."/>
            <person name="Spring S."/>
            <person name="Lapidus A."/>
            <person name="Nolan M."/>
            <person name="Tice H."/>
            <person name="Copeland A."/>
            <person name="Cheng J.F."/>
            <person name="Chen F."/>
            <person name="Bruce D."/>
            <person name="Goodwin L."/>
            <person name="Pitluck S."/>
            <person name="Ivanova N."/>
            <person name="Mavromatis K."/>
            <person name="Mikhailova N."/>
            <person name="Pati A."/>
            <person name="Chen A."/>
            <person name="Palaniappan K."/>
            <person name="Land M."/>
            <person name="Hauser L."/>
            <person name="Chang Y.J."/>
            <person name="Jeffries C.D."/>
            <person name="Chain P."/>
            <person name="Saunders E."/>
            <person name="Detter J.C."/>
            <person name="Brettin T."/>
            <person name="Rohde M."/>
            <person name="Goker M."/>
            <person name="Bristow J."/>
            <person name="Eisen J.A."/>
            <person name="Markowitz V."/>
            <person name="Hugenholtz P."/>
            <person name="Kyrpides N.C."/>
            <person name="Klenk H.P."/>
            <person name="Lucas S."/>
        </authorList>
    </citation>
    <scope>NUCLEOTIDE SEQUENCE [LARGE SCALE GENOMIC DNA]</scope>
    <source>
        <strain evidence="3">ATCC 43595 / DSM 2588 / LMG 13176 / NBRC 15968 / NCIMB 11800 / UQM 2034</strain>
    </source>
</reference>
<dbReference type="Proteomes" id="UP000002215">
    <property type="component" value="Chromosome"/>
</dbReference>
<evidence type="ECO:0000313" key="3">
    <source>
        <dbReference type="Proteomes" id="UP000002215"/>
    </source>
</evidence>
<dbReference type="EMBL" id="CP001699">
    <property type="protein sequence ID" value="ACU58144.1"/>
    <property type="molecule type" value="Genomic_DNA"/>
</dbReference>
<evidence type="ECO:0000313" key="2">
    <source>
        <dbReference type="EMBL" id="ACU58144.1"/>
    </source>
</evidence>
<organism evidence="2 3">
    <name type="scientific">Chitinophaga pinensis (strain ATCC 43595 / DSM 2588 / LMG 13176 / NBRC 15968 / NCIMB 11800 / UQM 2034)</name>
    <dbReference type="NCBI Taxonomy" id="485918"/>
    <lineage>
        <taxon>Bacteria</taxon>
        <taxon>Pseudomonadati</taxon>
        <taxon>Bacteroidota</taxon>
        <taxon>Chitinophagia</taxon>
        <taxon>Chitinophagales</taxon>
        <taxon>Chitinophagaceae</taxon>
        <taxon>Chitinophaga</taxon>
    </lineage>
</organism>